<dbReference type="OrthoDB" id="10254418at2759"/>
<feature type="transmembrane region" description="Helical" evidence="8">
    <location>
        <begin position="155"/>
        <end position="182"/>
    </location>
</feature>
<protein>
    <submittedName>
        <fullName evidence="9">Uncharacterized protein</fullName>
    </submittedName>
</protein>
<evidence type="ECO:0000256" key="3">
    <source>
        <dbReference type="ARBA" id="ARBA00022475"/>
    </source>
</evidence>
<keyword evidence="5 8" id="KW-0812">Transmembrane</keyword>
<dbReference type="AlphaFoldDB" id="A0A420YM36"/>
<organism evidence="9 10">
    <name type="scientific">Coniochaeta pulveracea</name>
    <dbReference type="NCBI Taxonomy" id="177199"/>
    <lineage>
        <taxon>Eukaryota</taxon>
        <taxon>Fungi</taxon>
        <taxon>Dikarya</taxon>
        <taxon>Ascomycota</taxon>
        <taxon>Pezizomycotina</taxon>
        <taxon>Sordariomycetes</taxon>
        <taxon>Sordariomycetidae</taxon>
        <taxon>Coniochaetales</taxon>
        <taxon>Coniochaetaceae</taxon>
        <taxon>Coniochaeta</taxon>
    </lineage>
</organism>
<keyword evidence="7 8" id="KW-0472">Membrane</keyword>
<dbReference type="PANTHER" id="PTHR30574:SF1">
    <property type="entry name" value="SULPHUR TRANSPORT DOMAIN-CONTAINING PROTEIN"/>
    <property type="match status" value="1"/>
</dbReference>
<evidence type="ECO:0000256" key="2">
    <source>
        <dbReference type="ARBA" id="ARBA00022448"/>
    </source>
</evidence>
<dbReference type="Proteomes" id="UP000275385">
    <property type="component" value="Unassembled WGS sequence"/>
</dbReference>
<feature type="transmembrane region" description="Helical" evidence="8">
    <location>
        <begin position="81"/>
        <end position="107"/>
    </location>
</feature>
<proteinExistence type="predicted"/>
<dbReference type="InterPro" id="IPR007272">
    <property type="entry name" value="Sulf_transp_TsuA/YedE"/>
</dbReference>
<feature type="transmembrane region" description="Helical" evidence="8">
    <location>
        <begin position="188"/>
        <end position="207"/>
    </location>
</feature>
<evidence type="ECO:0000256" key="6">
    <source>
        <dbReference type="ARBA" id="ARBA00022989"/>
    </source>
</evidence>
<dbReference type="Pfam" id="PF04143">
    <property type="entry name" value="Sulf_transp"/>
    <property type="match status" value="1"/>
</dbReference>
<dbReference type="GO" id="GO:0005886">
    <property type="term" value="C:plasma membrane"/>
    <property type="evidence" value="ECO:0007669"/>
    <property type="project" value="UniProtKB-SubCell"/>
</dbReference>
<dbReference type="EMBL" id="QVQW01000003">
    <property type="protein sequence ID" value="RKU48938.1"/>
    <property type="molecule type" value="Genomic_DNA"/>
</dbReference>
<feature type="transmembrane region" description="Helical" evidence="8">
    <location>
        <begin position="300"/>
        <end position="320"/>
    </location>
</feature>
<feature type="transmembrane region" description="Helical" evidence="8">
    <location>
        <begin position="270"/>
        <end position="288"/>
    </location>
</feature>
<dbReference type="STRING" id="177199.A0A420YM36"/>
<gene>
    <name evidence="9" type="ORF">DL546_009266</name>
</gene>
<evidence type="ECO:0000313" key="9">
    <source>
        <dbReference type="EMBL" id="RKU48938.1"/>
    </source>
</evidence>
<evidence type="ECO:0000256" key="1">
    <source>
        <dbReference type="ARBA" id="ARBA00004429"/>
    </source>
</evidence>
<accession>A0A420YM36</accession>
<evidence type="ECO:0000256" key="5">
    <source>
        <dbReference type="ARBA" id="ARBA00022692"/>
    </source>
</evidence>
<dbReference type="PANTHER" id="PTHR30574">
    <property type="entry name" value="INNER MEMBRANE PROTEIN YEDE"/>
    <property type="match status" value="1"/>
</dbReference>
<comment type="caution">
    <text evidence="9">The sequence shown here is derived from an EMBL/GenBank/DDBJ whole genome shotgun (WGS) entry which is preliminary data.</text>
</comment>
<keyword evidence="10" id="KW-1185">Reference proteome</keyword>
<name>A0A420YM36_9PEZI</name>
<reference evidence="9 10" key="1">
    <citation type="submission" date="2018-08" db="EMBL/GenBank/DDBJ databases">
        <title>Draft genome of the lignicolous fungus Coniochaeta pulveracea.</title>
        <authorList>
            <person name="Borstlap C.J."/>
            <person name="De Witt R.N."/>
            <person name="Botha A."/>
            <person name="Volschenk H."/>
        </authorList>
    </citation>
    <scope>NUCLEOTIDE SEQUENCE [LARGE SCALE GENOMIC DNA]</scope>
    <source>
        <strain evidence="9 10">CAB683</strain>
    </source>
</reference>
<feature type="transmembrane region" description="Helical" evidence="8">
    <location>
        <begin position="240"/>
        <end position="258"/>
    </location>
</feature>
<keyword evidence="3" id="KW-1003">Cell membrane</keyword>
<keyword evidence="4" id="KW-0997">Cell inner membrane</keyword>
<sequence length="326" mass="32687">MASSIITGAAFGASLVASGVYQPSVIISQLKLDNWHMIQAFLSATASSAILVTIASKLGYISVKPRSYSPLGWFARFDGNLIGGILLGHGLALSGACPGTVFAQVAMGIKSGYYALAGGAVGGIIYTGLVKPYVASCPKPPAPKDEKLSMDSSLGISRTAALAGFELALAAVLGSTVALTTVGPEAKISPILGGILIGGATQGISILTRSSLIGISTAFEEVGEWFWAALNCQSTPKATAILFAAATMVGAKAAALAVPAFGEVIYTPVTPWNAALGGAVMVVGARMAGGCTSGHGVSGISLLSISSMVTIGAAVGWGIFASKFLL</sequence>
<evidence type="ECO:0000313" key="10">
    <source>
        <dbReference type="Proteomes" id="UP000275385"/>
    </source>
</evidence>
<feature type="transmembrane region" description="Helical" evidence="8">
    <location>
        <begin position="35"/>
        <end position="60"/>
    </location>
</feature>
<evidence type="ECO:0000256" key="4">
    <source>
        <dbReference type="ARBA" id="ARBA00022519"/>
    </source>
</evidence>
<keyword evidence="2" id="KW-0813">Transport</keyword>
<evidence type="ECO:0000256" key="7">
    <source>
        <dbReference type="ARBA" id="ARBA00023136"/>
    </source>
</evidence>
<keyword evidence="6 8" id="KW-1133">Transmembrane helix</keyword>
<comment type="subcellular location">
    <subcellularLocation>
        <location evidence="1">Cell inner membrane</location>
        <topology evidence="1">Multi-pass membrane protein</topology>
    </subcellularLocation>
</comment>
<evidence type="ECO:0000256" key="8">
    <source>
        <dbReference type="SAM" id="Phobius"/>
    </source>
</evidence>
<feature type="transmembrane region" description="Helical" evidence="8">
    <location>
        <begin position="113"/>
        <end position="134"/>
    </location>
</feature>